<gene>
    <name evidence="1" type="ORF">PP769_13600</name>
</gene>
<organism evidence="1 2">
    <name type="scientific">Candidatus Nitrospira allomarina</name>
    <dbReference type="NCBI Taxonomy" id="3020900"/>
    <lineage>
        <taxon>Bacteria</taxon>
        <taxon>Pseudomonadati</taxon>
        <taxon>Nitrospirota</taxon>
        <taxon>Nitrospiria</taxon>
        <taxon>Nitrospirales</taxon>
        <taxon>Nitrospiraceae</taxon>
        <taxon>Nitrospira</taxon>
    </lineage>
</organism>
<dbReference type="KEGG" id="nall:PP769_13600"/>
<dbReference type="EMBL" id="CP116967">
    <property type="protein sequence ID" value="WNM57006.1"/>
    <property type="molecule type" value="Genomic_DNA"/>
</dbReference>
<protein>
    <submittedName>
        <fullName evidence="1">Uncharacterized protein</fullName>
    </submittedName>
</protein>
<dbReference type="Proteomes" id="UP001302719">
    <property type="component" value="Chromosome"/>
</dbReference>
<evidence type="ECO:0000313" key="1">
    <source>
        <dbReference type="EMBL" id="WNM57006.1"/>
    </source>
</evidence>
<accession>A0AA96G8U0</accession>
<name>A0AA96G8U0_9BACT</name>
<dbReference type="AlphaFoldDB" id="A0AA96G8U0"/>
<reference evidence="1 2" key="1">
    <citation type="submission" date="2023-01" db="EMBL/GenBank/DDBJ databases">
        <title>Cultivation and genomic characterization of new, ubiquitous marine nitrite-oxidizing bacteria from the Nitrospirales.</title>
        <authorList>
            <person name="Mueller A.J."/>
            <person name="Daebeler A."/>
            <person name="Herbold C.W."/>
            <person name="Kirkegaard R.H."/>
            <person name="Daims H."/>
        </authorList>
    </citation>
    <scope>NUCLEOTIDE SEQUENCE [LARGE SCALE GENOMIC DNA]</scope>
    <source>
        <strain evidence="1 2">VA</strain>
    </source>
</reference>
<keyword evidence="2" id="KW-1185">Reference proteome</keyword>
<proteinExistence type="predicted"/>
<sequence>MFLEVEQNPNFEGSYFIRFKALGPPRRVSHVKSYDRISQGEWCVVTGWCDDPDQPLCPAYAQRVEDSGAGSAFIVFGGNWGIRLKLATDANDWNIEDANQWGEGYLSLGEERDLRFE</sequence>
<evidence type="ECO:0000313" key="2">
    <source>
        <dbReference type="Proteomes" id="UP001302719"/>
    </source>
</evidence>
<dbReference type="RefSeq" id="WP_312641000.1">
    <property type="nucleotide sequence ID" value="NZ_CP116967.1"/>
</dbReference>